<dbReference type="EMBL" id="AJVK01007495">
    <property type="status" value="NOT_ANNOTATED_CDS"/>
    <property type="molecule type" value="Genomic_DNA"/>
</dbReference>
<dbReference type="AlphaFoldDB" id="A0A1B0DNB5"/>
<sequence>MKKTQMAKDKRTMQICWEHRALQEKFVRQERVLLSLQHENRSLQKRIVQYEHCLDDVSERVVHAIMAEDRLRAEFALLKNRMRDLEVKNTTSASMGSPARGKDEGYCTMSSGPLPSTLENLPEEPEQWILSDGGHSADMEDWSLSQEELVAQLEEEDSNEWTWRNSQFAPLNMDAKCEEISTLLDEEIVYSESEELPCKDFTSDFYKLVNIQSESCKSLMLEDSDAAKIDSDSDAAEQCSSLSEMGQEQLCSCSSSDESTEMHFSAKLPSAQISKSLQEQKRQYAFPKQWRRSFGWRKVPLQTNWRSKNGAASETKTIN</sequence>
<organism evidence="2 3">
    <name type="scientific">Phlebotomus papatasi</name>
    <name type="common">Sandfly</name>
    <dbReference type="NCBI Taxonomy" id="29031"/>
    <lineage>
        <taxon>Eukaryota</taxon>
        <taxon>Metazoa</taxon>
        <taxon>Ecdysozoa</taxon>
        <taxon>Arthropoda</taxon>
        <taxon>Hexapoda</taxon>
        <taxon>Insecta</taxon>
        <taxon>Pterygota</taxon>
        <taxon>Neoptera</taxon>
        <taxon>Endopterygota</taxon>
        <taxon>Diptera</taxon>
        <taxon>Nematocera</taxon>
        <taxon>Psychodoidea</taxon>
        <taxon>Psychodidae</taxon>
        <taxon>Phlebotomus</taxon>
        <taxon>Phlebotomus</taxon>
    </lineage>
</organism>
<name>A0A1B0DNB5_PHLPP</name>
<dbReference type="VEuPathDB" id="VectorBase:PPAPM1_001403"/>
<proteinExistence type="predicted"/>
<accession>A0A1B0DNB5</accession>
<feature type="region of interest" description="Disordered" evidence="1">
    <location>
        <begin position="90"/>
        <end position="120"/>
    </location>
</feature>
<dbReference type="Proteomes" id="UP000092462">
    <property type="component" value="Unassembled WGS sequence"/>
</dbReference>
<dbReference type="VEuPathDB" id="VectorBase:PPAI009960"/>
<evidence type="ECO:0000313" key="3">
    <source>
        <dbReference type="Proteomes" id="UP000092462"/>
    </source>
</evidence>
<protein>
    <submittedName>
        <fullName evidence="2">Uncharacterized protein</fullName>
    </submittedName>
</protein>
<dbReference type="EnsemblMetazoa" id="PPAI009960-RA">
    <property type="protein sequence ID" value="PPAI009960-PA"/>
    <property type="gene ID" value="PPAI009960"/>
</dbReference>
<evidence type="ECO:0000256" key="1">
    <source>
        <dbReference type="SAM" id="MobiDB-lite"/>
    </source>
</evidence>
<evidence type="ECO:0000313" key="2">
    <source>
        <dbReference type="EnsemblMetazoa" id="PPAI009960-PA"/>
    </source>
</evidence>
<reference evidence="2" key="1">
    <citation type="submission" date="2022-08" db="UniProtKB">
        <authorList>
            <consortium name="EnsemblMetazoa"/>
        </authorList>
    </citation>
    <scope>IDENTIFICATION</scope>
    <source>
        <strain evidence="2">Israel</strain>
    </source>
</reference>
<feature type="compositionally biased region" description="Polar residues" evidence="1">
    <location>
        <begin position="108"/>
        <end position="119"/>
    </location>
</feature>
<keyword evidence="3" id="KW-1185">Reference proteome</keyword>